<dbReference type="AlphaFoldDB" id="A0A3D9B129"/>
<dbReference type="InterPro" id="IPR036770">
    <property type="entry name" value="Ankyrin_rpt-contain_sf"/>
</dbReference>
<organism evidence="3 4">
    <name type="scientific">Chryseobacterium pennipullorum</name>
    <dbReference type="NCBI Taxonomy" id="2258963"/>
    <lineage>
        <taxon>Bacteria</taxon>
        <taxon>Pseudomonadati</taxon>
        <taxon>Bacteroidota</taxon>
        <taxon>Flavobacteriia</taxon>
        <taxon>Flavobacteriales</taxon>
        <taxon>Weeksellaceae</taxon>
        <taxon>Chryseobacterium group</taxon>
        <taxon>Chryseobacterium</taxon>
    </lineage>
</organism>
<feature type="chain" id="PRO_5017829454" evidence="2">
    <location>
        <begin position="22"/>
        <end position="119"/>
    </location>
</feature>
<dbReference type="SUPFAM" id="SSF48403">
    <property type="entry name" value="Ankyrin repeat"/>
    <property type="match status" value="1"/>
</dbReference>
<dbReference type="OrthoDB" id="1259920at2"/>
<evidence type="ECO:0000313" key="3">
    <source>
        <dbReference type="EMBL" id="REC47017.1"/>
    </source>
</evidence>
<proteinExistence type="predicted"/>
<accession>A0A3D9B129</accession>
<sequence length="119" mass="13268">MKKITSTIFLFGILASANMLSAQKLTQEKMKAIYSNDVATFKKQFAPGDYNKCFTLGNELYTPLGFSALSGKNTIITYLLDNKVDINKKCQNITPLELAEEGKTPKTIQLLIERGAKRD</sequence>
<evidence type="ECO:0000313" key="4">
    <source>
        <dbReference type="Proteomes" id="UP000256257"/>
    </source>
</evidence>
<evidence type="ECO:0000256" key="2">
    <source>
        <dbReference type="SAM" id="SignalP"/>
    </source>
</evidence>
<dbReference type="Proteomes" id="UP000256257">
    <property type="component" value="Unassembled WGS sequence"/>
</dbReference>
<dbReference type="Pfam" id="PF12796">
    <property type="entry name" value="Ank_2"/>
    <property type="match status" value="1"/>
</dbReference>
<comment type="caution">
    <text evidence="3">The sequence shown here is derived from an EMBL/GenBank/DDBJ whole genome shotgun (WGS) entry which is preliminary data.</text>
</comment>
<dbReference type="RefSeq" id="WP_115928613.1">
    <property type="nucleotide sequence ID" value="NZ_QNVV01000010.1"/>
</dbReference>
<protein>
    <submittedName>
        <fullName evidence="3">Uncharacterized protein</fullName>
    </submittedName>
</protein>
<reference evidence="3 4" key="1">
    <citation type="submission" date="2018-06" db="EMBL/GenBank/DDBJ databases">
        <title>Novel Chryseobacterium species.</title>
        <authorList>
            <person name="Newman J."/>
            <person name="Hugo C."/>
            <person name="Oosthuizen L."/>
            <person name="Charimba G."/>
        </authorList>
    </citation>
    <scope>NUCLEOTIDE SEQUENCE [LARGE SCALE GENOMIC DNA]</scope>
    <source>
        <strain evidence="3 4">7_F195</strain>
    </source>
</reference>
<gene>
    <name evidence="3" type="ORF">DRF67_12415</name>
</gene>
<keyword evidence="1" id="KW-0040">ANK repeat</keyword>
<dbReference type="PROSITE" id="PS50297">
    <property type="entry name" value="ANK_REP_REGION"/>
    <property type="match status" value="1"/>
</dbReference>
<name>A0A3D9B129_9FLAO</name>
<dbReference type="Gene3D" id="1.25.40.20">
    <property type="entry name" value="Ankyrin repeat-containing domain"/>
    <property type="match status" value="1"/>
</dbReference>
<feature type="repeat" description="ANK" evidence="1">
    <location>
        <begin position="91"/>
        <end position="119"/>
    </location>
</feature>
<keyword evidence="4" id="KW-1185">Reference proteome</keyword>
<feature type="signal peptide" evidence="2">
    <location>
        <begin position="1"/>
        <end position="21"/>
    </location>
</feature>
<evidence type="ECO:0000256" key="1">
    <source>
        <dbReference type="PROSITE-ProRule" id="PRU00023"/>
    </source>
</evidence>
<keyword evidence="2" id="KW-0732">Signal</keyword>
<dbReference type="EMBL" id="QNVV01000010">
    <property type="protein sequence ID" value="REC47017.1"/>
    <property type="molecule type" value="Genomic_DNA"/>
</dbReference>
<dbReference type="PROSITE" id="PS50088">
    <property type="entry name" value="ANK_REPEAT"/>
    <property type="match status" value="1"/>
</dbReference>
<dbReference type="InterPro" id="IPR002110">
    <property type="entry name" value="Ankyrin_rpt"/>
</dbReference>